<proteinExistence type="inferred from homology"/>
<dbReference type="PANTHER" id="PTHR43605:SF10">
    <property type="entry name" value="ACYL-COA SYNTHETASE MEDIUM CHAIN FAMILY MEMBER 3"/>
    <property type="match status" value="1"/>
</dbReference>
<dbReference type="Proteomes" id="UP000541421">
    <property type="component" value="Unassembled WGS sequence"/>
</dbReference>
<keyword evidence="2" id="KW-0436">Ligase</keyword>
<dbReference type="GO" id="GO:0005524">
    <property type="term" value="F:ATP binding"/>
    <property type="evidence" value="ECO:0007669"/>
    <property type="project" value="UniProtKB-KW"/>
</dbReference>
<evidence type="ECO:0000256" key="1">
    <source>
        <dbReference type="ARBA" id="ARBA00006432"/>
    </source>
</evidence>
<sequence length="452" mass="50568">MSPKNTNQYTFLYDTFEWFVPNNFNIANACCHRWAQSPHEARQAAIYFEDQVGQLTSLSYGQLSEKVNKLANGFIRMGIHPQDRIAIALQHSAETAITILAAITVGAVAVPLKAGFTSPEYDKRLVDIAPRIVIVDKYTIAPVTHAIDHNPALRQSLKQLIGIHTEDERVIPWRTLLARQPSEFSVIPASPDAPAIMFYDDSSDSLRATVVTHKALIGTLPGFVSSQNWFPKKSDIFYTTYDWSTQLGLLGGLLPTLYFGRTMVGCPSGRTIPRLFTLLEHYPVSNILASGKELQRIRDYQEPLDSFELEVRCITCPDEDNSPELATWVQERFGFALNSVCLPFGFSYVVGESAEKWESKLGSMGRAIPGHKVTILDEQGQPVPTGKVGFLCVNRENHPEDFDPSIALQFWAQGHLHEVAPLAQNWYNTGIRASQDSDGYFWRDNTITFPTA</sequence>
<dbReference type="GO" id="GO:0004321">
    <property type="term" value="F:fatty-acyl-CoA synthase activity"/>
    <property type="evidence" value="ECO:0007669"/>
    <property type="project" value="TreeGrafter"/>
</dbReference>
<keyword evidence="7" id="KW-1185">Reference proteome</keyword>
<dbReference type="GO" id="GO:0006637">
    <property type="term" value="P:acyl-CoA metabolic process"/>
    <property type="evidence" value="ECO:0007669"/>
    <property type="project" value="TreeGrafter"/>
</dbReference>
<dbReference type="InterPro" id="IPR051087">
    <property type="entry name" value="Mitochondrial_ACSM"/>
</dbReference>
<organism evidence="6 7">
    <name type="scientific">Pelistega europaea</name>
    <dbReference type="NCBI Taxonomy" id="106147"/>
    <lineage>
        <taxon>Bacteria</taxon>
        <taxon>Pseudomonadati</taxon>
        <taxon>Pseudomonadota</taxon>
        <taxon>Betaproteobacteria</taxon>
        <taxon>Burkholderiales</taxon>
        <taxon>Alcaligenaceae</taxon>
        <taxon>Pelistega</taxon>
    </lineage>
</organism>
<keyword evidence="3" id="KW-0547">Nucleotide-binding</keyword>
<evidence type="ECO:0000313" key="6">
    <source>
        <dbReference type="EMBL" id="NOL49530.1"/>
    </source>
</evidence>
<dbReference type="InterPro" id="IPR000873">
    <property type="entry name" value="AMP-dep_synth/lig_dom"/>
</dbReference>
<comment type="caution">
    <text evidence="6">The sequence shown here is derived from an EMBL/GenBank/DDBJ whole genome shotgun (WGS) entry which is preliminary data.</text>
</comment>
<evidence type="ECO:0000256" key="3">
    <source>
        <dbReference type="ARBA" id="ARBA00022741"/>
    </source>
</evidence>
<evidence type="ECO:0000256" key="2">
    <source>
        <dbReference type="ARBA" id="ARBA00022598"/>
    </source>
</evidence>
<accession>A0A7Y4P694</accession>
<keyword evidence="4" id="KW-0067">ATP-binding</keyword>
<dbReference type="GO" id="GO:0006633">
    <property type="term" value="P:fatty acid biosynthetic process"/>
    <property type="evidence" value="ECO:0007669"/>
    <property type="project" value="TreeGrafter"/>
</dbReference>
<name>A0A7Y4P694_9BURK</name>
<gene>
    <name evidence="6" type="ORF">HKX40_05200</name>
</gene>
<evidence type="ECO:0000313" key="7">
    <source>
        <dbReference type="Proteomes" id="UP000541421"/>
    </source>
</evidence>
<protein>
    <submittedName>
        <fullName evidence="6">Acyl-CoA synthetase</fullName>
    </submittedName>
</protein>
<dbReference type="RefSeq" id="WP_171588491.1">
    <property type="nucleotide sequence ID" value="NZ_JABGBO010000004.1"/>
</dbReference>
<evidence type="ECO:0000256" key="4">
    <source>
        <dbReference type="ARBA" id="ARBA00022840"/>
    </source>
</evidence>
<evidence type="ECO:0000259" key="5">
    <source>
        <dbReference type="Pfam" id="PF00501"/>
    </source>
</evidence>
<dbReference type="EMBL" id="JABGBO010000004">
    <property type="protein sequence ID" value="NOL49530.1"/>
    <property type="molecule type" value="Genomic_DNA"/>
</dbReference>
<feature type="domain" description="AMP-dependent synthetase/ligase" evidence="5">
    <location>
        <begin position="41"/>
        <end position="395"/>
    </location>
</feature>
<dbReference type="GO" id="GO:0015645">
    <property type="term" value="F:fatty acid ligase activity"/>
    <property type="evidence" value="ECO:0007669"/>
    <property type="project" value="TreeGrafter"/>
</dbReference>
<dbReference type="PANTHER" id="PTHR43605">
    <property type="entry name" value="ACYL-COENZYME A SYNTHETASE"/>
    <property type="match status" value="1"/>
</dbReference>
<dbReference type="InterPro" id="IPR042099">
    <property type="entry name" value="ANL_N_sf"/>
</dbReference>
<comment type="similarity">
    <text evidence="1">Belongs to the ATP-dependent AMP-binding enzyme family.</text>
</comment>
<dbReference type="Pfam" id="PF00501">
    <property type="entry name" value="AMP-binding"/>
    <property type="match status" value="1"/>
</dbReference>
<dbReference type="Gene3D" id="3.40.50.12780">
    <property type="entry name" value="N-terminal domain of ligase-like"/>
    <property type="match status" value="1"/>
</dbReference>
<dbReference type="AlphaFoldDB" id="A0A7Y4P694"/>
<reference evidence="6 7" key="1">
    <citation type="submission" date="2020-05" db="EMBL/GenBank/DDBJ databases">
        <authorList>
            <person name="Niu N."/>
        </authorList>
    </citation>
    <scope>NUCLEOTIDE SEQUENCE [LARGE SCALE GENOMIC DNA]</scope>
    <source>
        <strain evidence="6 7">LMG10982</strain>
    </source>
</reference>
<dbReference type="SUPFAM" id="SSF56801">
    <property type="entry name" value="Acetyl-CoA synthetase-like"/>
    <property type="match status" value="1"/>
</dbReference>